<evidence type="ECO:0000256" key="1">
    <source>
        <dbReference type="SAM" id="MobiDB-lite"/>
    </source>
</evidence>
<name>A0A6J1GA97_CUCMO</name>
<evidence type="ECO:0000313" key="3">
    <source>
        <dbReference type="RefSeq" id="XP_022948564.1"/>
    </source>
</evidence>
<organism evidence="2 3">
    <name type="scientific">Cucurbita moschata</name>
    <name type="common">Winter crookneck squash</name>
    <name type="synonym">Cucurbita pepo var. moschata</name>
    <dbReference type="NCBI Taxonomy" id="3662"/>
    <lineage>
        <taxon>Eukaryota</taxon>
        <taxon>Viridiplantae</taxon>
        <taxon>Streptophyta</taxon>
        <taxon>Embryophyta</taxon>
        <taxon>Tracheophyta</taxon>
        <taxon>Spermatophyta</taxon>
        <taxon>Magnoliopsida</taxon>
        <taxon>eudicotyledons</taxon>
        <taxon>Gunneridae</taxon>
        <taxon>Pentapetalae</taxon>
        <taxon>rosids</taxon>
        <taxon>fabids</taxon>
        <taxon>Cucurbitales</taxon>
        <taxon>Cucurbitaceae</taxon>
        <taxon>Cucurbiteae</taxon>
        <taxon>Cucurbita</taxon>
    </lineage>
</organism>
<reference evidence="3" key="1">
    <citation type="submission" date="2025-08" db="UniProtKB">
        <authorList>
            <consortium name="RefSeq"/>
        </authorList>
    </citation>
    <scope>IDENTIFICATION</scope>
    <source>
        <tissue evidence="3">Young leaves</tissue>
    </source>
</reference>
<feature type="region of interest" description="Disordered" evidence="1">
    <location>
        <begin position="115"/>
        <end position="162"/>
    </location>
</feature>
<dbReference type="KEGG" id="cmos:111452204"/>
<dbReference type="PANTHER" id="PTHR37708:SF2">
    <property type="entry name" value="HOMEOBOX HOX-B3-LIKE PROTEIN"/>
    <property type="match status" value="1"/>
</dbReference>
<dbReference type="Proteomes" id="UP000504609">
    <property type="component" value="Unplaced"/>
</dbReference>
<keyword evidence="2" id="KW-1185">Reference proteome</keyword>
<gene>
    <name evidence="3" type="primary">LOC111452204</name>
</gene>
<proteinExistence type="predicted"/>
<evidence type="ECO:0000313" key="2">
    <source>
        <dbReference type="Proteomes" id="UP000504609"/>
    </source>
</evidence>
<dbReference type="GeneID" id="111452204"/>
<dbReference type="RefSeq" id="XP_022948564.1">
    <property type="nucleotide sequence ID" value="XM_023092796.1"/>
</dbReference>
<dbReference type="AlphaFoldDB" id="A0A6J1GA97"/>
<feature type="region of interest" description="Disordered" evidence="1">
    <location>
        <begin position="188"/>
        <end position="211"/>
    </location>
</feature>
<protein>
    <submittedName>
        <fullName evidence="3">Uncharacterized protein LOC111452204</fullName>
    </submittedName>
</protein>
<dbReference type="PANTHER" id="PTHR37708">
    <property type="entry name" value="HOMEOBOX HOX-B3-LIKE PROTEIN"/>
    <property type="match status" value="1"/>
</dbReference>
<feature type="compositionally biased region" description="Polar residues" evidence="1">
    <location>
        <begin position="146"/>
        <end position="155"/>
    </location>
</feature>
<sequence>MADNFDHQSQTHLSFHSIDPRSLLLHQNSATHHYFPLQLTAETFSMERGPRYRAYAELRESKLRLRNAMYRDGEQPEKSTPPAKKQVRFVGSETVRKRSATVAQSVPDFSAVLRKENRRPPPGLSPVMEMTPPGKTWGKNNIGGISANSRGSKSASAGEKRGGGLAAARKSYAGFEELKGFSTAAANAINGENKRGGGGRRGKTVLGVRQI</sequence>
<accession>A0A6J1GA97</accession>